<reference evidence="5 6" key="1">
    <citation type="submission" date="2018-06" db="EMBL/GenBank/DDBJ databases">
        <authorList>
            <consortium name="Pathogen Informatics"/>
            <person name="Doyle S."/>
        </authorList>
    </citation>
    <scope>NUCLEOTIDE SEQUENCE [LARGE SCALE GENOMIC DNA]</scope>
    <source>
        <strain evidence="5 6">NCTC12360</strain>
    </source>
</reference>
<dbReference type="Gene3D" id="3.40.50.1000">
    <property type="entry name" value="HAD superfamily/HAD-like"/>
    <property type="match status" value="1"/>
</dbReference>
<dbReference type="Proteomes" id="UP000516696">
    <property type="component" value="Chromosome"/>
</dbReference>
<dbReference type="GO" id="GO:0005829">
    <property type="term" value="C:cytosol"/>
    <property type="evidence" value="ECO:0007669"/>
    <property type="project" value="TreeGrafter"/>
</dbReference>
<accession>A0A1L8TTZ9</accession>
<dbReference type="EMBL" id="JARPZN010000021">
    <property type="protein sequence ID" value="MDT2691818.1"/>
    <property type="molecule type" value="Genomic_DNA"/>
</dbReference>
<organism evidence="5 6">
    <name type="scientific">Enterococcus gallinarum</name>
    <dbReference type="NCBI Taxonomy" id="1353"/>
    <lineage>
        <taxon>Bacteria</taxon>
        <taxon>Bacillati</taxon>
        <taxon>Bacillota</taxon>
        <taxon>Bacilli</taxon>
        <taxon>Lactobacillales</taxon>
        <taxon>Enterococcaceae</taxon>
        <taxon>Enterococcus</taxon>
    </lineage>
</organism>
<dbReference type="InterPro" id="IPR023198">
    <property type="entry name" value="PGP-like_dom2"/>
</dbReference>
<dbReference type="OrthoDB" id="9807630at2"/>
<dbReference type="GeneID" id="93224118"/>
<reference evidence="1 8" key="3">
    <citation type="submission" date="2020-06" db="EMBL/GenBank/DDBJ databases">
        <title>Crossreactivity between MHC class I-restricted antigens from cancer cells and an enterococcal bacteriophage.</title>
        <authorList>
            <person name="Fluckiger A."/>
            <person name="Daillere R."/>
            <person name="Sassi M."/>
            <person name="Cattoir V."/>
            <person name="Kroemer G."/>
            <person name="Zitvogel L."/>
        </authorList>
    </citation>
    <scope>NUCLEOTIDE SEQUENCE [LARGE SCALE GENOMIC DNA]</scope>
    <source>
        <strain evidence="1 8">EG4</strain>
    </source>
</reference>
<dbReference type="InterPro" id="IPR041492">
    <property type="entry name" value="HAD_2"/>
</dbReference>
<reference evidence="4 7" key="2">
    <citation type="submission" date="2020-03" db="EMBL/GenBank/DDBJ databases">
        <title>Characterization of ganglioside-mimicking enterococci.</title>
        <authorList>
            <person name="Patry R.T."/>
            <person name="Nothaft H."/>
            <person name="Bridger R."/>
            <person name="Shajahan A."/>
            <person name="Huynh S."/>
            <person name="Sanchez S."/>
            <person name="Azadi P."/>
            <person name="Cooper K."/>
            <person name="Miller W.G."/>
            <person name="Parker C.T."/>
            <person name="Wells L."/>
            <person name="Szymanski C.M."/>
        </authorList>
    </citation>
    <scope>NUCLEOTIDE SEQUENCE [LARGE SCALE GENOMIC DNA]</scope>
    <source>
        <strain evidence="4 7">EGM181</strain>
    </source>
</reference>
<name>A0A1L8TTZ9_ENTGA</name>
<dbReference type="GO" id="GO:0006281">
    <property type="term" value="P:DNA repair"/>
    <property type="evidence" value="ECO:0007669"/>
    <property type="project" value="TreeGrafter"/>
</dbReference>
<dbReference type="PANTHER" id="PTHR43434">
    <property type="entry name" value="PHOSPHOGLYCOLATE PHOSPHATASE"/>
    <property type="match status" value="1"/>
</dbReference>
<dbReference type="Proteomes" id="UP000254807">
    <property type="component" value="Unassembled WGS sequence"/>
</dbReference>
<reference evidence="3" key="4">
    <citation type="submission" date="2023-03" db="EMBL/GenBank/DDBJ databases">
        <authorList>
            <person name="Shen W."/>
            <person name="Cai J."/>
        </authorList>
    </citation>
    <scope>NUCLEOTIDE SEQUENCE</scope>
    <source>
        <strain evidence="3">K69-2</strain>
    </source>
</reference>
<dbReference type="InterPro" id="IPR006439">
    <property type="entry name" value="HAD-SF_hydro_IA"/>
</dbReference>
<dbReference type="InterPro" id="IPR050155">
    <property type="entry name" value="HAD-like_hydrolase_sf"/>
</dbReference>
<evidence type="ECO:0000313" key="1">
    <source>
        <dbReference type="EMBL" id="MBA0973500.1"/>
    </source>
</evidence>
<dbReference type="PANTHER" id="PTHR43434:SF25">
    <property type="entry name" value="PHOSPHOGLYCOLATE PHOSPHATASE"/>
    <property type="match status" value="1"/>
</dbReference>
<dbReference type="Proteomes" id="UP001183682">
    <property type="component" value="Unassembled WGS sequence"/>
</dbReference>
<evidence type="ECO:0000313" key="4">
    <source>
        <dbReference type="EMBL" id="QOG27351.1"/>
    </source>
</evidence>
<dbReference type="InterPro" id="IPR023214">
    <property type="entry name" value="HAD_sf"/>
</dbReference>
<evidence type="ECO:0000313" key="2">
    <source>
        <dbReference type="EMBL" id="MDL4935695.1"/>
    </source>
</evidence>
<evidence type="ECO:0000313" key="7">
    <source>
        <dbReference type="Proteomes" id="UP000516696"/>
    </source>
</evidence>
<dbReference type="RefSeq" id="WP_003127274.1">
    <property type="nucleotide sequence ID" value="NZ_BSYC01000004.1"/>
</dbReference>
<dbReference type="SFLD" id="SFLDS00003">
    <property type="entry name" value="Haloacid_Dehalogenase"/>
    <property type="match status" value="1"/>
</dbReference>
<evidence type="ECO:0000313" key="9">
    <source>
        <dbReference type="Proteomes" id="UP001241571"/>
    </source>
</evidence>
<dbReference type="SUPFAM" id="SSF56784">
    <property type="entry name" value="HAD-like"/>
    <property type="match status" value="1"/>
</dbReference>
<evidence type="ECO:0000313" key="6">
    <source>
        <dbReference type="Proteomes" id="UP000254807"/>
    </source>
</evidence>
<protein>
    <submittedName>
        <fullName evidence="5">HAD hydrolase, family IA</fullName>
        <ecNumber evidence="5">3.1.3.18</ecNumber>
    </submittedName>
    <submittedName>
        <fullName evidence="1">HAD-IA family hydrolase</fullName>
    </submittedName>
</protein>
<dbReference type="Proteomes" id="UP001241571">
    <property type="component" value="Unassembled WGS sequence"/>
</dbReference>
<reference evidence="2 9" key="5">
    <citation type="submission" date="2023-06" db="EMBL/GenBank/DDBJ databases">
        <title>Acute promotion of culturable opportunistic pathogens and persistent increase of antibiotic resistance following antibiotic exposure in mouse gut microbiota.</title>
        <authorList>
            <person name="Li L."/>
            <person name="Wang B."/>
            <person name="Sun Y."/>
            <person name="Wang M."/>
            <person name="Xu H."/>
        </authorList>
    </citation>
    <scope>NUCLEOTIDE SEQUENCE [LARGE SCALE GENOMIC DNA]</scope>
    <source>
        <strain evidence="2 9">CRI2_2</strain>
    </source>
</reference>
<dbReference type="Pfam" id="PF13419">
    <property type="entry name" value="HAD_2"/>
    <property type="match status" value="1"/>
</dbReference>
<dbReference type="AlphaFoldDB" id="A0A1L8TTZ9"/>
<dbReference type="InterPro" id="IPR036412">
    <property type="entry name" value="HAD-like_sf"/>
</dbReference>
<dbReference type="Proteomes" id="UP000571857">
    <property type="component" value="Unassembled WGS sequence"/>
</dbReference>
<dbReference type="GO" id="GO:0008967">
    <property type="term" value="F:phosphoglycolate phosphatase activity"/>
    <property type="evidence" value="ECO:0007669"/>
    <property type="project" value="UniProtKB-EC"/>
</dbReference>
<proteinExistence type="predicted"/>
<dbReference type="EMBL" id="JASUBT010000005">
    <property type="protein sequence ID" value="MDL4935695.1"/>
    <property type="molecule type" value="Genomic_DNA"/>
</dbReference>
<evidence type="ECO:0000313" key="8">
    <source>
        <dbReference type="Proteomes" id="UP000571857"/>
    </source>
</evidence>
<dbReference type="EMBL" id="CP050485">
    <property type="protein sequence ID" value="QOG27351.1"/>
    <property type="molecule type" value="Genomic_DNA"/>
</dbReference>
<dbReference type="NCBIfam" id="TIGR01549">
    <property type="entry name" value="HAD-SF-IA-v1"/>
    <property type="match status" value="1"/>
</dbReference>
<dbReference type="EMBL" id="UFYW01000001">
    <property type="protein sequence ID" value="STD82447.1"/>
    <property type="molecule type" value="Genomic_DNA"/>
</dbReference>
<dbReference type="EMBL" id="JABXJK010000064">
    <property type="protein sequence ID" value="MBA0973500.1"/>
    <property type="molecule type" value="Genomic_DNA"/>
</dbReference>
<dbReference type="EC" id="3.1.3.18" evidence="5"/>
<evidence type="ECO:0000313" key="3">
    <source>
        <dbReference type="EMBL" id="MDT2691818.1"/>
    </source>
</evidence>
<keyword evidence="5" id="KW-0378">Hydrolase</keyword>
<dbReference type="SFLD" id="SFLDG01129">
    <property type="entry name" value="C1.5:_HAD__Beta-PGM__Phosphata"/>
    <property type="match status" value="1"/>
</dbReference>
<keyword evidence="6" id="KW-1185">Reference proteome</keyword>
<gene>
    <name evidence="5" type="primary">gph_1</name>
    <name evidence="4" type="ORF">EGM181_08870</name>
    <name evidence="1" type="ORF">HWH42_13085</name>
    <name evidence="5" type="ORF">NCTC12360_00876</name>
    <name evidence="3" type="ORF">P7E30_16715</name>
    <name evidence="2" type="ORF">QRX88_08220</name>
</gene>
<evidence type="ECO:0000313" key="5">
    <source>
        <dbReference type="EMBL" id="STD82447.1"/>
    </source>
</evidence>
<dbReference type="Gene3D" id="1.10.150.240">
    <property type="entry name" value="Putative phosphatase, domain 2"/>
    <property type="match status" value="1"/>
</dbReference>
<sequence>MYHSYIWDFDGTLFDSYPIMLEAFLKTLKDAGFDPDSREIYRILKASSSKQVAEKYQLDFIDFSARFKAYEALDERLPVSFPGTKEALQAVVDHGGKNYILTHRDVVSTKELLMKENLDHLIVEIVGPENNFPRKPDPTSLNYLVEKYQLDKTTTVMIGDRAMDVLAGRGAGVQTMFYDIEGLLTDLDADHVVHSMKEIEEIIKS</sequence>